<dbReference type="GO" id="GO:0016491">
    <property type="term" value="F:oxidoreductase activity"/>
    <property type="evidence" value="ECO:0007669"/>
    <property type="project" value="InterPro"/>
</dbReference>
<dbReference type="Gene3D" id="3.50.50.60">
    <property type="entry name" value="FAD/NAD(P)-binding domain"/>
    <property type="match status" value="1"/>
</dbReference>
<dbReference type="AlphaFoldDB" id="A0AAE2WBN2"/>
<dbReference type="PANTHER" id="PTHR43563:SF1">
    <property type="entry name" value="AMINE OXIDASE [FLAVIN-CONTAINING] B"/>
    <property type="match status" value="1"/>
</dbReference>
<comment type="similarity">
    <text evidence="1">Belongs to the flavin monoamine oxidase family.</text>
</comment>
<dbReference type="InterPro" id="IPR050703">
    <property type="entry name" value="Flavin_MAO"/>
</dbReference>
<protein>
    <submittedName>
        <fullName evidence="3">FAD-dependent oxidoreductase</fullName>
    </submittedName>
</protein>
<dbReference type="InterPro" id="IPR036188">
    <property type="entry name" value="FAD/NAD-bd_sf"/>
</dbReference>
<accession>A0AAE2WBN2</accession>
<feature type="domain" description="Amine oxidase" evidence="2">
    <location>
        <begin position="12"/>
        <end position="200"/>
    </location>
</feature>
<dbReference type="SUPFAM" id="SSF54373">
    <property type="entry name" value="FAD-linked reductases, C-terminal domain"/>
    <property type="match status" value="1"/>
</dbReference>
<evidence type="ECO:0000313" key="3">
    <source>
        <dbReference type="EMBL" id="MBN3050325.1"/>
    </source>
</evidence>
<dbReference type="EMBL" id="JACGEP010000007">
    <property type="protein sequence ID" value="MBN3050325.1"/>
    <property type="molecule type" value="Genomic_DNA"/>
</dbReference>
<organism evidence="3 4">
    <name type="scientific">Pectobacterium brasiliense</name>
    <dbReference type="NCBI Taxonomy" id="180957"/>
    <lineage>
        <taxon>Bacteria</taxon>
        <taxon>Pseudomonadati</taxon>
        <taxon>Pseudomonadota</taxon>
        <taxon>Gammaproteobacteria</taxon>
        <taxon>Enterobacterales</taxon>
        <taxon>Pectobacteriaceae</taxon>
        <taxon>Pectobacterium</taxon>
    </lineage>
</organism>
<proteinExistence type="inferred from homology"/>
<dbReference type="Proteomes" id="UP000768524">
    <property type="component" value="Unassembled WGS sequence"/>
</dbReference>
<reference evidence="3" key="1">
    <citation type="submission" date="2020-07" db="EMBL/GenBank/DDBJ databases">
        <title>A pangenomic view of the genus Pectobacterium provides insights into genome organization, phylogeny, and virulence.</title>
        <authorList>
            <person name="Jonkheer E."/>
            <person name="Brankovics B."/>
            <person name="Houwers I."/>
            <person name="Van Der Wolf J."/>
            <person name="Bonants P."/>
            <person name="Vreeburg R."/>
            <person name="Bollema R."/>
            <person name="De Haan J."/>
            <person name="Berke L."/>
            <person name="De Ridder D."/>
            <person name="Smit S."/>
            <person name="Van Der Lee T.A.J."/>
        </authorList>
    </citation>
    <scope>NUCLEOTIDE SEQUENCE</scope>
    <source>
        <strain evidence="3">NAK:433</strain>
    </source>
</reference>
<dbReference type="Pfam" id="PF01593">
    <property type="entry name" value="Amino_oxidase"/>
    <property type="match status" value="1"/>
</dbReference>
<comment type="caution">
    <text evidence="3">The sequence shown here is derived from an EMBL/GenBank/DDBJ whole genome shotgun (WGS) entry which is preliminary data.</text>
</comment>
<dbReference type="PANTHER" id="PTHR43563">
    <property type="entry name" value="AMINE OXIDASE"/>
    <property type="match status" value="1"/>
</dbReference>
<dbReference type="InterPro" id="IPR002937">
    <property type="entry name" value="Amino_oxidase"/>
</dbReference>
<gene>
    <name evidence="3" type="ORF">H4F45_02235</name>
</gene>
<feature type="non-terminal residue" evidence="3">
    <location>
        <position position="1"/>
    </location>
</feature>
<evidence type="ECO:0000256" key="1">
    <source>
        <dbReference type="ARBA" id="ARBA00005995"/>
    </source>
</evidence>
<evidence type="ECO:0000259" key="2">
    <source>
        <dbReference type="Pfam" id="PF01593"/>
    </source>
</evidence>
<evidence type="ECO:0000313" key="4">
    <source>
        <dbReference type="Proteomes" id="UP000768524"/>
    </source>
</evidence>
<name>A0AAE2WBN2_9GAMM</name>
<dbReference type="RefSeq" id="WP_205558927.1">
    <property type="nucleotide sequence ID" value="NZ_JACGEP010000007.1"/>
</dbReference>
<sequence>SRLSAMNRKKAVFSGEHVFLALPPALAAKIDFRPAMPEQVLSNWRKTPTWMAPHAKYVAVYKTDLLHARQLSGNAGSRVGPMVEIHDVSEPDSGKTAIFGFIGVPAKSRWAVSEAVLKNLCREQLVRLFGQDAAEPEAEYIKDWAADPFTATEFDLLQEVGHAMPEQLPARGVWSGEITGIASEWSPQFSGYLAGAIDSASSGIERWLQQK</sequence>